<dbReference type="InterPro" id="IPR023170">
    <property type="entry name" value="HhH_base_excis_C"/>
</dbReference>
<dbReference type="GO" id="GO:0003824">
    <property type="term" value="F:catalytic activity"/>
    <property type="evidence" value="ECO:0007669"/>
    <property type="project" value="InterPro"/>
</dbReference>
<dbReference type="SUPFAM" id="SSF48150">
    <property type="entry name" value="DNA-glycosylase"/>
    <property type="match status" value="1"/>
</dbReference>
<feature type="domain" description="HhH-GPD" evidence="2">
    <location>
        <begin position="118"/>
        <end position="279"/>
    </location>
</feature>
<dbReference type="Proteomes" id="UP000318834">
    <property type="component" value="Unassembled WGS sequence"/>
</dbReference>
<protein>
    <recommendedName>
        <fullName evidence="2">HhH-GPD domain-containing protein</fullName>
    </recommendedName>
</protein>
<evidence type="ECO:0000256" key="1">
    <source>
        <dbReference type="SAM" id="MobiDB-lite"/>
    </source>
</evidence>
<dbReference type="PANTHER" id="PTHR47203:SF1">
    <property type="entry name" value="HYPOTHETICAL BASE EXCISION DNA REPAIR PROTEIN (EUROFUNG)"/>
    <property type="match status" value="1"/>
</dbReference>
<evidence type="ECO:0000313" key="4">
    <source>
        <dbReference type="Proteomes" id="UP000318834"/>
    </source>
</evidence>
<dbReference type="PANTHER" id="PTHR47203">
    <property type="match status" value="1"/>
</dbReference>
<dbReference type="InterPro" id="IPR003265">
    <property type="entry name" value="HhH-GPD_domain"/>
</dbReference>
<gene>
    <name evidence="3" type="ORF">E6H05_06055</name>
</gene>
<dbReference type="SMART" id="SM00478">
    <property type="entry name" value="ENDO3c"/>
    <property type="match status" value="1"/>
</dbReference>
<dbReference type="GO" id="GO:0006284">
    <property type="term" value="P:base-excision repair"/>
    <property type="evidence" value="ECO:0007669"/>
    <property type="project" value="InterPro"/>
</dbReference>
<reference evidence="3 4" key="1">
    <citation type="journal article" date="2019" name="Nat. Microbiol.">
        <title>Mediterranean grassland soil C-N compound turnover is dependent on rainfall and depth, and is mediated by genomically divergent microorganisms.</title>
        <authorList>
            <person name="Diamond S."/>
            <person name="Andeer P.F."/>
            <person name="Li Z."/>
            <person name="Crits-Christoph A."/>
            <person name="Burstein D."/>
            <person name="Anantharaman K."/>
            <person name="Lane K.R."/>
            <person name="Thomas B.C."/>
            <person name="Pan C."/>
            <person name="Northen T.R."/>
            <person name="Banfield J.F."/>
        </authorList>
    </citation>
    <scope>NUCLEOTIDE SEQUENCE [LARGE SCALE GENOMIC DNA]</scope>
    <source>
        <strain evidence="3">NP_8</strain>
    </source>
</reference>
<name>A0A537IWP4_9BACT</name>
<dbReference type="Pfam" id="PF00730">
    <property type="entry name" value="HhH-GPD"/>
    <property type="match status" value="1"/>
</dbReference>
<comment type="caution">
    <text evidence="3">The sequence shown here is derived from an EMBL/GenBank/DDBJ whole genome shotgun (WGS) entry which is preliminary data.</text>
</comment>
<sequence>MAPRRIGSPEAGAAPEIPPAVPSSRKASARAKSVCIIYYTSLGCRTSGCDPATAPNSFIIGLKVSSLEVPASTMTSEQFRRLLGRIHAEVPDESARLLKRLRRQQRVPILKVLMQTVLSHQTTSSQTRRAIDRLWVRYHTLGRVAEASPAEIEHLIYNVGLGQIKARRLISIAVEIRDRWGSERRLARYLRSAPLEEARRALMDLPGVGPKTAAVVLLFRFNRPTFPVDTNILRVARELGWVRKDADPEDVRNLVERTLPPDPAFLLKAHAYLIALGRATQRGRRRELLDRLRLT</sequence>
<accession>A0A537IWP4</accession>
<evidence type="ECO:0000259" key="2">
    <source>
        <dbReference type="SMART" id="SM00478"/>
    </source>
</evidence>
<dbReference type="AlphaFoldDB" id="A0A537IWP4"/>
<proteinExistence type="predicted"/>
<dbReference type="CDD" id="cd00056">
    <property type="entry name" value="ENDO3c"/>
    <property type="match status" value="1"/>
</dbReference>
<organism evidence="3 4">
    <name type="scientific">Candidatus Segetimicrobium genomatis</name>
    <dbReference type="NCBI Taxonomy" id="2569760"/>
    <lineage>
        <taxon>Bacteria</taxon>
        <taxon>Bacillati</taxon>
        <taxon>Candidatus Sysuimicrobiota</taxon>
        <taxon>Candidatus Sysuimicrobiia</taxon>
        <taxon>Candidatus Sysuimicrobiales</taxon>
        <taxon>Candidatus Segetimicrobiaceae</taxon>
        <taxon>Candidatus Segetimicrobium</taxon>
    </lineage>
</organism>
<evidence type="ECO:0000313" key="3">
    <source>
        <dbReference type="EMBL" id="TMI75695.1"/>
    </source>
</evidence>
<dbReference type="Gene3D" id="1.10.1670.10">
    <property type="entry name" value="Helix-hairpin-Helix base-excision DNA repair enzymes (C-terminal)"/>
    <property type="match status" value="1"/>
</dbReference>
<feature type="region of interest" description="Disordered" evidence="1">
    <location>
        <begin position="1"/>
        <end position="24"/>
    </location>
</feature>
<dbReference type="Gene3D" id="1.10.340.30">
    <property type="entry name" value="Hypothetical protein, domain 2"/>
    <property type="match status" value="1"/>
</dbReference>
<dbReference type="EMBL" id="VBAP01000041">
    <property type="protein sequence ID" value="TMI75695.1"/>
    <property type="molecule type" value="Genomic_DNA"/>
</dbReference>
<dbReference type="InterPro" id="IPR011257">
    <property type="entry name" value="DNA_glycosylase"/>
</dbReference>